<keyword evidence="5 10" id="KW-0808">Transferase</keyword>
<keyword evidence="4" id="KW-1003">Cell membrane</keyword>
<feature type="transmembrane region" description="Helical" evidence="9">
    <location>
        <begin position="133"/>
        <end position="153"/>
    </location>
</feature>
<keyword evidence="8 9" id="KW-0472">Membrane</keyword>
<evidence type="ECO:0000313" key="10">
    <source>
        <dbReference type="EMBL" id="AFM27085.1"/>
    </source>
</evidence>
<dbReference type="OrthoDB" id="4687096at2"/>
<dbReference type="Proteomes" id="UP000006055">
    <property type="component" value="Chromosome"/>
</dbReference>
<evidence type="ECO:0000256" key="8">
    <source>
        <dbReference type="ARBA" id="ARBA00023136"/>
    </source>
</evidence>
<dbReference type="PANTHER" id="PTHR11048">
    <property type="entry name" value="PRENYLTRANSFERASES"/>
    <property type="match status" value="1"/>
</dbReference>
<dbReference type="PANTHER" id="PTHR11048:SF28">
    <property type="entry name" value="4-HYDROXYBENZOATE POLYPRENYLTRANSFERASE, MITOCHONDRIAL"/>
    <property type="match status" value="1"/>
</dbReference>
<comment type="similarity">
    <text evidence="3">Belongs to the UbiA prenyltransferase family.</text>
</comment>
<dbReference type="RefSeq" id="WP_014812200.1">
    <property type="nucleotide sequence ID" value="NC_018025.1"/>
</dbReference>
<feature type="transmembrane region" description="Helical" evidence="9">
    <location>
        <begin position="53"/>
        <end position="73"/>
    </location>
</feature>
<dbReference type="EMBL" id="CP003360">
    <property type="protein sequence ID" value="AFM27085.1"/>
    <property type="molecule type" value="Genomic_DNA"/>
</dbReference>
<sequence>MNQTNAEASSILNRFWSADWRLFFALSRTPHAVLDMCTPALAAVLWLGGFPPISVTLVGLITAFSGYTAVYALNDLVDCKIDRQRLGLTENSPETVRVDEILMRHPVAQGALSFETGLAWFALWSLIALAGAWWLNPFCVILFVLAASMEVIYCKMLRISHLKIIPSTIVKATGGLAGLYAVEPHPDPAFVALLVIWLGAWEIGGQNIANDIVDMQADQKVSARTTLTILGMKESVFILLAGISVAASAGILMYWFSGPGLNFFYPFGAAVLSWKLLLQPARQVYLNPGPETAASLFNRASYMPLGFLVIALISLLPF</sequence>
<organism evidence="10 11">
    <name type="scientific">Desulfomonile tiedjei (strain ATCC 49306 / DSM 6799 / DCB-1)</name>
    <dbReference type="NCBI Taxonomy" id="706587"/>
    <lineage>
        <taxon>Bacteria</taxon>
        <taxon>Pseudomonadati</taxon>
        <taxon>Thermodesulfobacteriota</taxon>
        <taxon>Desulfomonilia</taxon>
        <taxon>Desulfomonilales</taxon>
        <taxon>Desulfomonilaceae</taxon>
        <taxon>Desulfomonile</taxon>
    </lineage>
</organism>
<keyword evidence="7 9" id="KW-1133">Transmembrane helix</keyword>
<proteinExistence type="inferred from homology"/>
<dbReference type="AlphaFoldDB" id="I4CBZ4"/>
<dbReference type="eggNOG" id="COG0382">
    <property type="taxonomic scope" value="Bacteria"/>
</dbReference>
<accession>I4CBZ4</accession>
<evidence type="ECO:0000256" key="1">
    <source>
        <dbReference type="ARBA" id="ARBA00001946"/>
    </source>
</evidence>
<dbReference type="InterPro" id="IPR044878">
    <property type="entry name" value="UbiA_sf"/>
</dbReference>
<comment type="subcellular location">
    <subcellularLocation>
        <location evidence="2">Membrane</location>
        <topology evidence="2">Multi-pass membrane protein</topology>
    </subcellularLocation>
</comment>
<evidence type="ECO:0000313" key="11">
    <source>
        <dbReference type="Proteomes" id="UP000006055"/>
    </source>
</evidence>
<dbReference type="CDD" id="cd13956">
    <property type="entry name" value="PT_UbiA"/>
    <property type="match status" value="1"/>
</dbReference>
<dbReference type="Gene3D" id="1.10.357.140">
    <property type="entry name" value="UbiA prenyltransferase"/>
    <property type="match status" value="1"/>
</dbReference>
<evidence type="ECO:0000256" key="4">
    <source>
        <dbReference type="ARBA" id="ARBA00022475"/>
    </source>
</evidence>
<evidence type="ECO:0000256" key="9">
    <source>
        <dbReference type="SAM" id="Phobius"/>
    </source>
</evidence>
<dbReference type="InterPro" id="IPR039653">
    <property type="entry name" value="Prenyltransferase"/>
</dbReference>
<protein>
    <submittedName>
        <fullName evidence="10">4-hydroxybenzoate polyprenyltransferase-like prenyltransferase</fullName>
    </submittedName>
</protein>
<evidence type="ECO:0000256" key="5">
    <source>
        <dbReference type="ARBA" id="ARBA00022679"/>
    </source>
</evidence>
<dbReference type="HOGENOM" id="CLU_936499_0_0_7"/>
<evidence type="ECO:0000256" key="7">
    <source>
        <dbReference type="ARBA" id="ARBA00022989"/>
    </source>
</evidence>
<dbReference type="GO" id="GO:0016765">
    <property type="term" value="F:transferase activity, transferring alkyl or aryl (other than methyl) groups"/>
    <property type="evidence" value="ECO:0007669"/>
    <property type="project" value="InterPro"/>
</dbReference>
<dbReference type="KEGG" id="dti:Desti_4453"/>
<reference evidence="11" key="1">
    <citation type="submission" date="2012-06" db="EMBL/GenBank/DDBJ databases">
        <title>Complete sequence of chromosome of Desulfomonile tiedjei DSM 6799.</title>
        <authorList>
            <person name="Lucas S."/>
            <person name="Copeland A."/>
            <person name="Lapidus A."/>
            <person name="Glavina del Rio T."/>
            <person name="Dalin E."/>
            <person name="Tice H."/>
            <person name="Bruce D."/>
            <person name="Goodwin L."/>
            <person name="Pitluck S."/>
            <person name="Peters L."/>
            <person name="Ovchinnikova G."/>
            <person name="Zeytun A."/>
            <person name="Lu M."/>
            <person name="Kyrpides N."/>
            <person name="Mavromatis K."/>
            <person name="Ivanova N."/>
            <person name="Brettin T."/>
            <person name="Detter J.C."/>
            <person name="Han C."/>
            <person name="Larimer F."/>
            <person name="Land M."/>
            <person name="Hauser L."/>
            <person name="Markowitz V."/>
            <person name="Cheng J.-F."/>
            <person name="Hugenholtz P."/>
            <person name="Woyke T."/>
            <person name="Wu D."/>
            <person name="Spring S."/>
            <person name="Schroeder M."/>
            <person name="Brambilla E."/>
            <person name="Klenk H.-P."/>
            <person name="Eisen J.A."/>
        </authorList>
    </citation>
    <scope>NUCLEOTIDE SEQUENCE [LARGE SCALE GENOMIC DNA]</scope>
    <source>
        <strain evidence="11">ATCC 49306 / DSM 6799 / DCB-1</strain>
    </source>
</reference>
<dbReference type="STRING" id="706587.Desti_4453"/>
<gene>
    <name evidence="10" type="ordered locus">Desti_4453</name>
</gene>
<keyword evidence="11" id="KW-1185">Reference proteome</keyword>
<dbReference type="Pfam" id="PF01040">
    <property type="entry name" value="UbiA"/>
    <property type="match status" value="1"/>
</dbReference>
<dbReference type="GO" id="GO:0005886">
    <property type="term" value="C:plasma membrane"/>
    <property type="evidence" value="ECO:0007669"/>
    <property type="project" value="TreeGrafter"/>
</dbReference>
<keyword evidence="6 9" id="KW-0812">Transmembrane</keyword>
<name>I4CBZ4_DESTA</name>
<evidence type="ECO:0000256" key="6">
    <source>
        <dbReference type="ARBA" id="ARBA00022692"/>
    </source>
</evidence>
<comment type="cofactor">
    <cofactor evidence="1">
        <name>Mg(2+)</name>
        <dbReference type="ChEBI" id="CHEBI:18420"/>
    </cofactor>
</comment>
<dbReference type="InterPro" id="IPR000537">
    <property type="entry name" value="UbiA_prenyltransferase"/>
</dbReference>
<evidence type="ECO:0000256" key="2">
    <source>
        <dbReference type="ARBA" id="ARBA00004141"/>
    </source>
</evidence>
<evidence type="ECO:0000256" key="3">
    <source>
        <dbReference type="ARBA" id="ARBA00005985"/>
    </source>
</evidence>
<feature type="transmembrane region" description="Helical" evidence="9">
    <location>
        <begin position="236"/>
        <end position="256"/>
    </location>
</feature>
<feature type="transmembrane region" description="Helical" evidence="9">
    <location>
        <begin position="299"/>
        <end position="316"/>
    </location>
</feature>